<protein>
    <recommendedName>
        <fullName evidence="4">Peptidase inhibitor family I36</fullName>
    </recommendedName>
</protein>
<accession>A0ABT6LZQ6</accession>
<dbReference type="Proteomes" id="UP001160499">
    <property type="component" value="Unassembled WGS sequence"/>
</dbReference>
<reference evidence="2 3" key="1">
    <citation type="submission" date="2023-04" db="EMBL/GenBank/DDBJ databases">
        <title>Forest soil microbial communities from Buena Vista Peninsula, Colon Province, Panama.</title>
        <authorList>
            <person name="Bouskill N."/>
        </authorList>
    </citation>
    <scope>NUCLEOTIDE SEQUENCE [LARGE SCALE GENOMIC DNA]</scope>
    <source>
        <strain evidence="2 3">GGS1</strain>
    </source>
</reference>
<keyword evidence="3" id="KW-1185">Reference proteome</keyword>
<evidence type="ECO:0008006" key="4">
    <source>
        <dbReference type="Google" id="ProtNLM"/>
    </source>
</evidence>
<evidence type="ECO:0000313" key="2">
    <source>
        <dbReference type="EMBL" id="MDH6221792.1"/>
    </source>
</evidence>
<gene>
    <name evidence="2" type="ORF">M2283_009139</name>
</gene>
<sequence>MALRKIVAVALASLALAGAGLTTPASAASAAPSSQADCPAGYGCLYKGGSWNSVPFTYYHYGYYNLTGVSGTWRAYNHQTGGATMALCYGLNGTNCLIVLSENQWRDQPFMQDFKSIVLAK</sequence>
<feature type="chain" id="PRO_5046665790" description="Peptidase inhibitor family I36" evidence="1">
    <location>
        <begin position="28"/>
        <end position="121"/>
    </location>
</feature>
<organism evidence="2 3">
    <name type="scientific">Streptomyces pseudovenezuelae</name>
    <dbReference type="NCBI Taxonomy" id="67350"/>
    <lineage>
        <taxon>Bacteria</taxon>
        <taxon>Bacillati</taxon>
        <taxon>Actinomycetota</taxon>
        <taxon>Actinomycetes</taxon>
        <taxon>Kitasatosporales</taxon>
        <taxon>Streptomycetaceae</taxon>
        <taxon>Streptomyces</taxon>
        <taxon>Streptomyces aurantiacus group</taxon>
    </lineage>
</organism>
<dbReference type="EMBL" id="JARXVH010000026">
    <property type="protein sequence ID" value="MDH6221792.1"/>
    <property type="molecule type" value="Genomic_DNA"/>
</dbReference>
<dbReference type="RefSeq" id="WP_280882489.1">
    <property type="nucleotide sequence ID" value="NZ_JARXVH010000026.1"/>
</dbReference>
<name>A0ABT6LZQ6_9ACTN</name>
<proteinExistence type="predicted"/>
<evidence type="ECO:0000256" key="1">
    <source>
        <dbReference type="SAM" id="SignalP"/>
    </source>
</evidence>
<keyword evidence="1" id="KW-0732">Signal</keyword>
<evidence type="ECO:0000313" key="3">
    <source>
        <dbReference type="Proteomes" id="UP001160499"/>
    </source>
</evidence>
<feature type="signal peptide" evidence="1">
    <location>
        <begin position="1"/>
        <end position="27"/>
    </location>
</feature>
<comment type="caution">
    <text evidence="2">The sequence shown here is derived from an EMBL/GenBank/DDBJ whole genome shotgun (WGS) entry which is preliminary data.</text>
</comment>